<keyword evidence="2" id="KW-0808">Transferase</keyword>
<dbReference type="Pfam" id="PF01075">
    <property type="entry name" value="Glyco_transf_9"/>
    <property type="match status" value="1"/>
</dbReference>
<dbReference type="Gene3D" id="3.40.50.2000">
    <property type="entry name" value="Glycogen Phosphorylase B"/>
    <property type="match status" value="1"/>
</dbReference>
<evidence type="ECO:0000256" key="2">
    <source>
        <dbReference type="ARBA" id="ARBA00022679"/>
    </source>
</evidence>
<dbReference type="AlphaFoldDB" id="A0A381Y139"/>
<dbReference type="EMBL" id="UINC01016944">
    <property type="protein sequence ID" value="SVA70157.1"/>
    <property type="molecule type" value="Genomic_DNA"/>
</dbReference>
<dbReference type="SUPFAM" id="SSF53756">
    <property type="entry name" value="UDP-Glycosyltransferase/glycogen phosphorylase"/>
    <property type="match status" value="1"/>
</dbReference>
<dbReference type="PANTHER" id="PTHR30160">
    <property type="entry name" value="TETRAACYLDISACCHARIDE 4'-KINASE-RELATED"/>
    <property type="match status" value="1"/>
</dbReference>
<accession>A0A381Y139</accession>
<dbReference type="GO" id="GO:0009244">
    <property type="term" value="P:lipopolysaccharide core region biosynthetic process"/>
    <property type="evidence" value="ECO:0007669"/>
    <property type="project" value="TreeGrafter"/>
</dbReference>
<dbReference type="InterPro" id="IPR002201">
    <property type="entry name" value="Glyco_trans_9"/>
</dbReference>
<protein>
    <submittedName>
        <fullName evidence="3">Uncharacterized protein</fullName>
    </submittedName>
</protein>
<sequence>MSGQITLEDLAGLLSQSRLTISDDTRTTHMASAEETPSVCILGGGYVGRFVPYPELSGQINPINVVYHKMQCYVCNAECVYPLKEDEPVPCISNISADAVWNNVKPLLFH</sequence>
<dbReference type="PANTHER" id="PTHR30160:SF1">
    <property type="entry name" value="LIPOPOLYSACCHARIDE 1,2-N-ACETYLGLUCOSAMINETRANSFERASE-RELATED"/>
    <property type="match status" value="1"/>
</dbReference>
<dbReference type="GO" id="GO:0005829">
    <property type="term" value="C:cytosol"/>
    <property type="evidence" value="ECO:0007669"/>
    <property type="project" value="TreeGrafter"/>
</dbReference>
<evidence type="ECO:0000313" key="3">
    <source>
        <dbReference type="EMBL" id="SVA70157.1"/>
    </source>
</evidence>
<reference evidence="3" key="1">
    <citation type="submission" date="2018-05" db="EMBL/GenBank/DDBJ databases">
        <authorList>
            <person name="Lanie J.A."/>
            <person name="Ng W.-L."/>
            <person name="Kazmierczak K.M."/>
            <person name="Andrzejewski T.M."/>
            <person name="Davidsen T.M."/>
            <person name="Wayne K.J."/>
            <person name="Tettelin H."/>
            <person name="Glass J.I."/>
            <person name="Rusch D."/>
            <person name="Podicherti R."/>
            <person name="Tsui H.-C.T."/>
            <person name="Winkler M.E."/>
        </authorList>
    </citation>
    <scope>NUCLEOTIDE SEQUENCE</scope>
</reference>
<gene>
    <name evidence="3" type="ORF">METZ01_LOCUS123011</name>
</gene>
<evidence type="ECO:0000256" key="1">
    <source>
        <dbReference type="ARBA" id="ARBA00022676"/>
    </source>
</evidence>
<name>A0A381Y139_9ZZZZ</name>
<dbReference type="GO" id="GO:0008713">
    <property type="term" value="F:ADP-heptose-lipopolysaccharide heptosyltransferase activity"/>
    <property type="evidence" value="ECO:0007669"/>
    <property type="project" value="TreeGrafter"/>
</dbReference>
<organism evidence="3">
    <name type="scientific">marine metagenome</name>
    <dbReference type="NCBI Taxonomy" id="408172"/>
    <lineage>
        <taxon>unclassified sequences</taxon>
        <taxon>metagenomes</taxon>
        <taxon>ecological metagenomes</taxon>
    </lineage>
</organism>
<proteinExistence type="predicted"/>
<dbReference type="InterPro" id="IPR051199">
    <property type="entry name" value="LPS_LOS_Heptosyltrfase"/>
</dbReference>
<keyword evidence="1" id="KW-0328">Glycosyltransferase</keyword>